<evidence type="ECO:0000256" key="1">
    <source>
        <dbReference type="SAM" id="MobiDB-lite"/>
    </source>
</evidence>
<evidence type="ECO:0000313" key="3">
    <source>
        <dbReference type="Proteomes" id="UP000431401"/>
    </source>
</evidence>
<organism evidence="2 3">
    <name type="scientific">Nocardia aurantia</name>
    <dbReference type="NCBI Taxonomy" id="2585199"/>
    <lineage>
        <taxon>Bacteria</taxon>
        <taxon>Bacillati</taxon>
        <taxon>Actinomycetota</taxon>
        <taxon>Actinomycetes</taxon>
        <taxon>Mycobacteriales</taxon>
        <taxon>Nocardiaceae</taxon>
        <taxon>Nocardia</taxon>
    </lineage>
</organism>
<sequence length="285" mass="29175">MSGGDDNPSAARGPGPSTPGSPRTHTTPHTSGPLAGDPALAGLNIRPGQRIRLLATWLWWRLDDRQRHGLGHTDLIRTLRLGLSAETLARSATLTRPGEALPDPDRDHHNSSGGAADPSNRGEPDTSAHRAGPGGPAATGRRADGENLLAALLIATGANSVPPPLRPAAALAARLPAAAVDRRLRRLVADLLGELLSPATGSALRLHTALRHLERTRDELVASATTGNPIAPALHGWMLAALTAAACAVAADPDRHRASGLVPPAAATHSHGAIPALVASASGAR</sequence>
<dbReference type="Proteomes" id="UP000431401">
    <property type="component" value="Unassembled WGS sequence"/>
</dbReference>
<feature type="region of interest" description="Disordered" evidence="1">
    <location>
        <begin position="1"/>
        <end position="41"/>
    </location>
</feature>
<gene>
    <name evidence="2" type="ORF">NRB56_35100</name>
</gene>
<feature type="compositionally biased region" description="Low complexity" evidence="1">
    <location>
        <begin position="8"/>
        <end position="33"/>
    </location>
</feature>
<accession>A0A7K0DQW9</accession>
<proteinExistence type="predicted"/>
<name>A0A7K0DQW9_9NOCA</name>
<feature type="region of interest" description="Disordered" evidence="1">
    <location>
        <begin position="92"/>
        <end position="142"/>
    </location>
</feature>
<comment type="caution">
    <text evidence="2">The sequence shown here is derived from an EMBL/GenBank/DDBJ whole genome shotgun (WGS) entry which is preliminary data.</text>
</comment>
<evidence type="ECO:0000313" key="2">
    <source>
        <dbReference type="EMBL" id="MQY27927.1"/>
    </source>
</evidence>
<dbReference type="EMBL" id="WEGI01000007">
    <property type="protein sequence ID" value="MQY27927.1"/>
    <property type="molecule type" value="Genomic_DNA"/>
</dbReference>
<dbReference type="OrthoDB" id="786532at2"/>
<reference evidence="2 3" key="1">
    <citation type="submission" date="2019-10" db="EMBL/GenBank/DDBJ databases">
        <title>Nocardia macrotermitis sp. nov. and Nocardia aurantia sp. nov., isolated from the gut of fungus growing-termite Macrotermes natalensis.</title>
        <authorList>
            <person name="Benndorf R."/>
            <person name="Schwitalla J."/>
            <person name="Martin K."/>
            <person name="De Beer W."/>
            <person name="Kaster A.-K."/>
            <person name="Vollmers J."/>
            <person name="Poulsen M."/>
            <person name="Beemelmanns C."/>
        </authorList>
    </citation>
    <scope>NUCLEOTIDE SEQUENCE [LARGE SCALE GENOMIC DNA]</scope>
    <source>
        <strain evidence="2 3">RB56</strain>
    </source>
</reference>
<dbReference type="RefSeq" id="WP_153343466.1">
    <property type="nucleotide sequence ID" value="NZ_WEGI01000007.1"/>
</dbReference>
<protein>
    <submittedName>
        <fullName evidence="2">Uncharacterized protein</fullName>
    </submittedName>
</protein>
<keyword evidence="3" id="KW-1185">Reference proteome</keyword>
<dbReference type="AlphaFoldDB" id="A0A7K0DQW9"/>